<dbReference type="Proteomes" id="UP001595548">
    <property type="component" value="Unassembled WGS sequence"/>
</dbReference>
<protein>
    <submittedName>
        <fullName evidence="4">GNAT family N-acetyltransferase/peptidase C39 family protein</fullName>
    </submittedName>
</protein>
<dbReference type="PANTHER" id="PTHR43420">
    <property type="entry name" value="ACETYLTRANSFERASE"/>
    <property type="match status" value="1"/>
</dbReference>
<dbReference type="PROSITE" id="PS51186">
    <property type="entry name" value="GNAT"/>
    <property type="match status" value="1"/>
</dbReference>
<gene>
    <name evidence="4" type="ORF">ACFOEB_02495</name>
</gene>
<evidence type="ECO:0000259" key="3">
    <source>
        <dbReference type="PROSITE" id="PS51186"/>
    </source>
</evidence>
<dbReference type="Pfam" id="PF00583">
    <property type="entry name" value="Acetyltransf_1"/>
    <property type="match status" value="1"/>
</dbReference>
<evidence type="ECO:0000313" key="4">
    <source>
        <dbReference type="EMBL" id="MFC3154054.1"/>
    </source>
</evidence>
<dbReference type="CDD" id="cd04301">
    <property type="entry name" value="NAT_SF"/>
    <property type="match status" value="1"/>
</dbReference>
<dbReference type="InterPro" id="IPR000182">
    <property type="entry name" value="GNAT_dom"/>
</dbReference>
<accession>A0ABV7HJL3</accession>
<keyword evidence="1" id="KW-0808">Transferase</keyword>
<comment type="caution">
    <text evidence="4">The sequence shown here is derived from an EMBL/GenBank/DDBJ whole genome shotgun (WGS) entry which is preliminary data.</text>
</comment>
<feature type="domain" description="N-acetyltransferase" evidence="3">
    <location>
        <begin position="3"/>
        <end position="147"/>
    </location>
</feature>
<dbReference type="SUPFAM" id="SSF55729">
    <property type="entry name" value="Acyl-CoA N-acyltransferases (Nat)"/>
    <property type="match status" value="1"/>
</dbReference>
<proteinExistence type="predicted"/>
<evidence type="ECO:0000256" key="1">
    <source>
        <dbReference type="ARBA" id="ARBA00022679"/>
    </source>
</evidence>
<evidence type="ECO:0000313" key="5">
    <source>
        <dbReference type="Proteomes" id="UP001595548"/>
    </source>
</evidence>
<keyword evidence="2" id="KW-0012">Acyltransferase</keyword>
<dbReference type="Gene3D" id="3.90.70.10">
    <property type="entry name" value="Cysteine proteinases"/>
    <property type="match status" value="1"/>
</dbReference>
<reference evidence="5" key="1">
    <citation type="journal article" date="2019" name="Int. J. Syst. Evol. Microbiol.">
        <title>The Global Catalogue of Microorganisms (GCM) 10K type strain sequencing project: providing services to taxonomists for standard genome sequencing and annotation.</title>
        <authorList>
            <consortium name="The Broad Institute Genomics Platform"/>
            <consortium name="The Broad Institute Genome Sequencing Center for Infectious Disease"/>
            <person name="Wu L."/>
            <person name="Ma J."/>
        </authorList>
    </citation>
    <scope>NUCLEOTIDE SEQUENCE [LARGE SCALE GENOMIC DNA]</scope>
    <source>
        <strain evidence="5">KCTC 52141</strain>
    </source>
</reference>
<dbReference type="RefSeq" id="WP_382414133.1">
    <property type="nucleotide sequence ID" value="NZ_AP031500.1"/>
</dbReference>
<evidence type="ECO:0000256" key="2">
    <source>
        <dbReference type="ARBA" id="ARBA00023315"/>
    </source>
</evidence>
<name>A0ABV7HJL3_9GAMM</name>
<dbReference type="InterPro" id="IPR050680">
    <property type="entry name" value="YpeA/RimI_acetyltransf"/>
</dbReference>
<keyword evidence="5" id="KW-1185">Reference proteome</keyword>
<sequence length="364" mass="40790">MTSSVRPAQLSDLDALVALENSSFSGDRISRRSFKHFLDTEQNQILVIDQPVQAYVLILFRRGTSLARIYSLAVAPQTRGRGLARSLMQAAEVCARQRDALFLRLEVADTNAAAIGLYHSLGFRPIKQLAGYYENGGDALQLEKRLERSTRAKASANFYPQTTEFTCGPAAAIMAMQEIRPSHHYSRIDEINLWREATTVYMTRGHGGCSPHGLALALHQRGFDVRLLQSSSQVALIDSVRGEHKKALVELIHNDHVARLQHAKIPSDVCAINSNVLRQHIEAGYTILLLISTWQLNRNKAPHWVWLSAMDEHFAYLHDPDVDAAEHRSALDNANVPLALEQLNRLLGYGKKSYRAAVLLREQR</sequence>
<dbReference type="Gene3D" id="3.40.630.30">
    <property type="match status" value="1"/>
</dbReference>
<dbReference type="Pfam" id="PF11814">
    <property type="entry name" value="DUF3335"/>
    <property type="match status" value="1"/>
</dbReference>
<dbReference type="EMBL" id="JBHRTL010000003">
    <property type="protein sequence ID" value="MFC3154054.1"/>
    <property type="molecule type" value="Genomic_DNA"/>
</dbReference>
<dbReference type="InterPro" id="IPR021770">
    <property type="entry name" value="DUF3335"/>
</dbReference>
<dbReference type="PANTHER" id="PTHR43420:SF12">
    <property type="entry name" value="N-ACETYLTRANSFERASE DOMAIN-CONTAINING PROTEIN"/>
    <property type="match status" value="1"/>
</dbReference>
<dbReference type="InterPro" id="IPR016181">
    <property type="entry name" value="Acyl_CoA_acyltransferase"/>
</dbReference>
<organism evidence="4 5">
    <name type="scientific">Gilvimarinus japonicus</name>
    <dbReference type="NCBI Taxonomy" id="1796469"/>
    <lineage>
        <taxon>Bacteria</taxon>
        <taxon>Pseudomonadati</taxon>
        <taxon>Pseudomonadota</taxon>
        <taxon>Gammaproteobacteria</taxon>
        <taxon>Cellvibrionales</taxon>
        <taxon>Cellvibrionaceae</taxon>
        <taxon>Gilvimarinus</taxon>
    </lineage>
</organism>